<protein>
    <submittedName>
        <fullName evidence="1">Uncharacterized protein</fullName>
    </submittedName>
</protein>
<evidence type="ECO:0000313" key="1">
    <source>
        <dbReference type="EMBL" id="SPE31111.1"/>
    </source>
</evidence>
<proteinExistence type="predicted"/>
<sequence>MSLIVPPETPSLTLHIRFTLLEPFTLALKLKVPSCLTPIVLGTMVTETDDVPGALDTGLVVAMAVPFPALQPASNPATEIAKTRQIPFMADYLPGKMSELRTQYSMANPR</sequence>
<dbReference type="AlphaFoldDB" id="A0A2N9M6M2"/>
<evidence type="ECO:0000313" key="2">
    <source>
        <dbReference type="Proteomes" id="UP000239735"/>
    </source>
</evidence>
<reference evidence="2" key="1">
    <citation type="submission" date="2018-02" db="EMBL/GenBank/DDBJ databases">
        <authorList>
            <person name="Hausmann B."/>
        </authorList>
    </citation>
    <scope>NUCLEOTIDE SEQUENCE [LARGE SCALE GENOMIC DNA]</scope>
    <source>
        <strain evidence="2">Peat soil MAG SbA5</strain>
    </source>
</reference>
<dbReference type="Proteomes" id="UP000239735">
    <property type="component" value="Unassembled WGS sequence"/>
</dbReference>
<name>A0A2N9M6M2_9BACT</name>
<gene>
    <name evidence="1" type="ORF">SBA5_830005</name>
</gene>
<dbReference type="EMBL" id="OKRB01000145">
    <property type="protein sequence ID" value="SPE31111.1"/>
    <property type="molecule type" value="Genomic_DNA"/>
</dbReference>
<accession>A0A2N9M6M2</accession>
<organism evidence="1 2">
    <name type="scientific">Candidatus Sulfuritelmatomonas gaucii</name>
    <dbReference type="NCBI Taxonomy" id="2043161"/>
    <lineage>
        <taxon>Bacteria</taxon>
        <taxon>Pseudomonadati</taxon>
        <taxon>Acidobacteriota</taxon>
        <taxon>Terriglobia</taxon>
        <taxon>Terriglobales</taxon>
        <taxon>Acidobacteriaceae</taxon>
        <taxon>Candidatus Sulfuritelmatomonas</taxon>
    </lineage>
</organism>